<dbReference type="Gene3D" id="1.25.10.10">
    <property type="entry name" value="Leucine-rich Repeat Variant"/>
    <property type="match status" value="1"/>
</dbReference>
<organism evidence="1 2">
    <name type="scientific">Oesophagostomum dentatum</name>
    <name type="common">Nodular worm</name>
    <dbReference type="NCBI Taxonomy" id="61180"/>
    <lineage>
        <taxon>Eukaryota</taxon>
        <taxon>Metazoa</taxon>
        <taxon>Ecdysozoa</taxon>
        <taxon>Nematoda</taxon>
        <taxon>Chromadorea</taxon>
        <taxon>Rhabditida</taxon>
        <taxon>Rhabditina</taxon>
        <taxon>Rhabditomorpha</taxon>
        <taxon>Strongyloidea</taxon>
        <taxon>Strongylidae</taxon>
        <taxon>Oesophagostomum</taxon>
    </lineage>
</organism>
<protein>
    <submittedName>
        <fullName evidence="1">Uncharacterized protein</fullName>
    </submittedName>
</protein>
<proteinExistence type="predicted"/>
<sequence length="106" mass="12013">MSGEKRFRFGIVPSIVAAMVIDNSDSPTRISGLEKWKQVIENITHEEISRLVPHLHSYLMSLNNVLTDLNFKVVVLALDVVRLTVNRLKSNMEAHLQVPILYTTIS</sequence>
<reference evidence="1 2" key="1">
    <citation type="submission" date="2014-03" db="EMBL/GenBank/DDBJ databases">
        <title>Draft genome of the hookworm Oesophagostomum dentatum.</title>
        <authorList>
            <person name="Mitreva M."/>
        </authorList>
    </citation>
    <scope>NUCLEOTIDE SEQUENCE [LARGE SCALE GENOMIC DNA]</scope>
    <source>
        <strain evidence="1 2">OD-Hann</strain>
    </source>
</reference>
<dbReference type="InterPro" id="IPR011989">
    <property type="entry name" value="ARM-like"/>
</dbReference>
<evidence type="ECO:0000313" key="1">
    <source>
        <dbReference type="EMBL" id="KHJ81291.1"/>
    </source>
</evidence>
<dbReference type="OrthoDB" id="5870094at2759"/>
<gene>
    <name evidence="1" type="ORF">OESDEN_19023</name>
</gene>
<accession>A0A0B1SBM6</accession>
<dbReference type="Proteomes" id="UP000053660">
    <property type="component" value="Unassembled WGS sequence"/>
</dbReference>
<name>A0A0B1SBM6_OESDE</name>
<dbReference type="EMBL" id="KN591480">
    <property type="protein sequence ID" value="KHJ81291.1"/>
    <property type="molecule type" value="Genomic_DNA"/>
</dbReference>
<keyword evidence="2" id="KW-1185">Reference proteome</keyword>
<dbReference type="AlphaFoldDB" id="A0A0B1SBM6"/>
<evidence type="ECO:0000313" key="2">
    <source>
        <dbReference type="Proteomes" id="UP000053660"/>
    </source>
</evidence>